<dbReference type="InterPro" id="IPR029063">
    <property type="entry name" value="SAM-dependent_MTases_sf"/>
</dbReference>
<reference evidence="9" key="1">
    <citation type="submission" date="2024-05" db="EMBL/GenBank/DDBJ databases">
        <title>30 novel species of actinomycetes from the DSMZ collection.</title>
        <authorList>
            <person name="Nouioui I."/>
        </authorList>
    </citation>
    <scope>NUCLEOTIDE SEQUENCE</scope>
    <source>
        <strain evidence="9">DSM 40712</strain>
    </source>
</reference>
<dbReference type="RefSeq" id="WP_311575381.1">
    <property type="nucleotide sequence ID" value="NZ_JAVRFH010000026.1"/>
</dbReference>
<dbReference type="InterPro" id="IPR054277">
    <property type="entry name" value="DUF7008"/>
</dbReference>
<dbReference type="Proteomes" id="UP001180724">
    <property type="component" value="Unassembled WGS sequence"/>
</dbReference>
<dbReference type="EC" id="2.1.1.72" evidence="1"/>
<dbReference type="PANTHER" id="PTHR33841:SF1">
    <property type="entry name" value="DNA METHYLTRANSFERASE A"/>
    <property type="match status" value="1"/>
</dbReference>
<protein>
    <recommendedName>
        <fullName evidence="1">site-specific DNA-methyltransferase (adenine-specific)</fullName>
        <ecNumber evidence="1">2.1.1.72</ecNumber>
    </recommendedName>
</protein>
<dbReference type="EMBL" id="JAVRFH010000026">
    <property type="protein sequence ID" value="MDT0613285.1"/>
    <property type="molecule type" value="Genomic_DNA"/>
</dbReference>
<keyword evidence="3 9" id="KW-0808">Transferase</keyword>
<keyword evidence="10" id="KW-1185">Reference proteome</keyword>
<feature type="region of interest" description="Disordered" evidence="6">
    <location>
        <begin position="318"/>
        <end position="340"/>
    </location>
</feature>
<dbReference type="PROSITE" id="PS00092">
    <property type="entry name" value="N6_MTASE"/>
    <property type="match status" value="1"/>
</dbReference>
<dbReference type="Pfam" id="PF22654">
    <property type="entry name" value="DUF7008"/>
    <property type="match status" value="1"/>
</dbReference>
<evidence type="ECO:0000256" key="4">
    <source>
        <dbReference type="ARBA" id="ARBA00022691"/>
    </source>
</evidence>
<feature type="domain" description="Type II methyltransferase M.TaqI-like" evidence="7">
    <location>
        <begin position="269"/>
        <end position="438"/>
    </location>
</feature>
<evidence type="ECO:0000259" key="8">
    <source>
        <dbReference type="Pfam" id="PF22654"/>
    </source>
</evidence>
<dbReference type="GO" id="GO:0009007">
    <property type="term" value="F:site-specific DNA-methyltransferase (adenine-specific) activity"/>
    <property type="evidence" value="ECO:0007669"/>
    <property type="project" value="UniProtKB-EC"/>
</dbReference>
<dbReference type="InterPro" id="IPR011639">
    <property type="entry name" value="MethylTrfase_TaqI-like_dom"/>
</dbReference>
<dbReference type="SUPFAM" id="SSF53335">
    <property type="entry name" value="S-adenosyl-L-methionine-dependent methyltransferases"/>
    <property type="match status" value="1"/>
</dbReference>
<feature type="region of interest" description="Disordered" evidence="6">
    <location>
        <begin position="1153"/>
        <end position="1172"/>
    </location>
</feature>
<evidence type="ECO:0000256" key="1">
    <source>
        <dbReference type="ARBA" id="ARBA00011900"/>
    </source>
</evidence>
<evidence type="ECO:0000256" key="3">
    <source>
        <dbReference type="ARBA" id="ARBA00022679"/>
    </source>
</evidence>
<evidence type="ECO:0000259" key="7">
    <source>
        <dbReference type="Pfam" id="PF07669"/>
    </source>
</evidence>
<feature type="compositionally biased region" description="Basic residues" evidence="6">
    <location>
        <begin position="1162"/>
        <end position="1172"/>
    </location>
</feature>
<comment type="caution">
    <text evidence="9">The sequence shown here is derived from an EMBL/GenBank/DDBJ whole genome shotgun (WGS) entry which is preliminary data.</text>
</comment>
<gene>
    <name evidence="9" type="primary">pglX</name>
    <name evidence="9" type="ORF">RM812_24110</name>
</gene>
<name>A0ABU3ASX0_9ACTN</name>
<evidence type="ECO:0000313" key="9">
    <source>
        <dbReference type="EMBL" id="MDT0613285.1"/>
    </source>
</evidence>
<accession>A0ABU3ASX0</accession>
<dbReference type="GO" id="GO:0032259">
    <property type="term" value="P:methylation"/>
    <property type="evidence" value="ECO:0007669"/>
    <property type="project" value="UniProtKB-KW"/>
</dbReference>
<organism evidence="9 10">
    <name type="scientific">Streptomyces lancefieldiae</name>
    <dbReference type="NCBI Taxonomy" id="3075520"/>
    <lineage>
        <taxon>Bacteria</taxon>
        <taxon>Bacillati</taxon>
        <taxon>Actinomycetota</taxon>
        <taxon>Actinomycetes</taxon>
        <taxon>Kitasatosporales</taxon>
        <taxon>Streptomycetaceae</taxon>
        <taxon>Streptomyces</taxon>
    </lineage>
</organism>
<dbReference type="InterPro" id="IPR002052">
    <property type="entry name" value="DNA_methylase_N6_adenine_CS"/>
</dbReference>
<keyword evidence="4" id="KW-0949">S-adenosyl-L-methionine</keyword>
<evidence type="ECO:0000256" key="2">
    <source>
        <dbReference type="ARBA" id="ARBA00022603"/>
    </source>
</evidence>
<evidence type="ECO:0000256" key="5">
    <source>
        <dbReference type="ARBA" id="ARBA00047942"/>
    </source>
</evidence>
<dbReference type="NCBIfam" id="NF033451">
    <property type="entry name" value="BREX_2_MTaseX"/>
    <property type="match status" value="1"/>
</dbReference>
<dbReference type="Pfam" id="PF07669">
    <property type="entry name" value="Eco57I"/>
    <property type="match status" value="1"/>
</dbReference>
<feature type="domain" description="DUF7008" evidence="8">
    <location>
        <begin position="798"/>
        <end position="1168"/>
    </location>
</feature>
<evidence type="ECO:0000313" key="10">
    <source>
        <dbReference type="Proteomes" id="UP001180724"/>
    </source>
</evidence>
<dbReference type="PANTHER" id="PTHR33841">
    <property type="entry name" value="DNA METHYLTRANSFERASE YEEA-RELATED"/>
    <property type="match status" value="1"/>
</dbReference>
<comment type="catalytic activity">
    <reaction evidence="5">
        <text>a 2'-deoxyadenosine in DNA + S-adenosyl-L-methionine = an N(6)-methyl-2'-deoxyadenosine in DNA + S-adenosyl-L-homocysteine + H(+)</text>
        <dbReference type="Rhea" id="RHEA:15197"/>
        <dbReference type="Rhea" id="RHEA-COMP:12418"/>
        <dbReference type="Rhea" id="RHEA-COMP:12419"/>
        <dbReference type="ChEBI" id="CHEBI:15378"/>
        <dbReference type="ChEBI" id="CHEBI:57856"/>
        <dbReference type="ChEBI" id="CHEBI:59789"/>
        <dbReference type="ChEBI" id="CHEBI:90615"/>
        <dbReference type="ChEBI" id="CHEBI:90616"/>
        <dbReference type="EC" id="2.1.1.72"/>
    </reaction>
</comment>
<sequence>MPADHGLFEDLRRLIARIEADLHARLPMTPTAERLRAEYDRARFQRTTSATWHTWLDVQVSQSARAWVLATVMIRFCEDNGLLDPSFAGDAAHAPRARHDAQFPTRANHLLIDAVDRLRSHPAMAMVLGEPGHAHWQLRPGDEACEELISFWQHRRSPDGTFLHDLTDGTRSTEFLAGLHSVIDEDARKTHGQVTTPHFVVRLINDLVLDPALTEHAAAPAGLSGFRIIDPACGTGAFLLDAYERLFQRWSETRPAMSPWQRAARALKSIHGSDIDPCAASITRFRLLLAAMNSTGERRLDNVPDLPLVVATTDALLDARRDPRPRTTPTDRRPDAHADRHGLLRPASYHAVITNPPYITVKDKALSAAYRVRYASCNGAYPLSAPFTELAFSLALPGETAGRVGMLTSNSFMKREFGRGLIERVLSKVEISHVIDTSGAYIPGHGTPTVLLVGRNHVPGPHDSVHVIVSRRGEPAMPQVPSEGLVWRALRDHALQAGGTSDWAESYQQDREELNAFPWSLAPSAVRTVLRHMEEGERLGERVVRIGYAANTGSDDLFTGSAQVFQRAGAEESATVPVLTGSEVRDWSAQPALTAFFPRTKDVRETIDLRQFPGHHRRLWPYRTVLRKRSGMKKAAPWYDWHHIATDWDTHPWSIVFPWVATHPHFSLLRDPAVPLNSAPSIRLPPSETEESHLGLLGVLNSSAVCFWLKQMSQSKGQPRIGQLRGGEAWEKIYEFTSTRLLELPLPPAFPIAEAEELDRLARESSGVLQKIADPNVRITAQLLATAQQQWSSVKARMIAVQEELDWKVYGLFGLIRPDEELNAAPEDVPDVALGERAFEIALARRAAAGEVQTTWFDRHRTIPSVEVPEQWPWAYRSVVNRRIATIRESVTLSLLEQPEYKRRWFSQPWDLMVGGILRARLLDHCEAARLWYENPSERRSPTTRTIRELAQLLRHDEEFTEMVELYAPSTSVTDVLVQLLADEHVPQAPPLRYKASGLNKRRLWEDLWEAQRQEDTRRDVAPHAHSPDLPHFTSSDFHKPSYWKLRGKFDMPSERFVSFGPTISPLSPTSVIGWAGWNARERAVAVLDLLEAESHAHVLRPESAPPLLSALAEVLPWISTPCDEPAPGPSAEQEALRRAYEAWLARLGLSTDDVDSWRPPAPRRGRPRKNI</sequence>
<dbReference type="PRINTS" id="PR00507">
    <property type="entry name" value="N12N6MTFRASE"/>
</dbReference>
<proteinExistence type="predicted"/>
<evidence type="ECO:0000256" key="6">
    <source>
        <dbReference type="SAM" id="MobiDB-lite"/>
    </source>
</evidence>
<dbReference type="InterPro" id="IPR050953">
    <property type="entry name" value="N4_N6_ade-DNA_methylase"/>
</dbReference>
<keyword evidence="2 9" id="KW-0489">Methyltransferase</keyword>
<dbReference type="Gene3D" id="3.40.50.150">
    <property type="entry name" value="Vaccinia Virus protein VP39"/>
    <property type="match status" value="1"/>
</dbReference>